<dbReference type="AlphaFoldDB" id="R6MXZ1"/>
<dbReference type="CDD" id="cd00093">
    <property type="entry name" value="HTH_XRE"/>
    <property type="match status" value="1"/>
</dbReference>
<dbReference type="Proteomes" id="UP000018168">
    <property type="component" value="Unassembled WGS sequence"/>
</dbReference>
<comment type="caution">
    <text evidence="3">The sequence shown here is derived from an EMBL/GenBank/DDBJ whole genome shotgun (WGS) entry which is preliminary data.</text>
</comment>
<dbReference type="SMART" id="SM00530">
    <property type="entry name" value="HTH_XRE"/>
    <property type="match status" value="1"/>
</dbReference>
<sequence length="151" mass="17808">MAVGERIRQNRLNKKMTQKELGEKAGIAEPTIRRYELGKLNPKFETLQKIASALEIDVTELLETKPQKVHTIFDKMDWFRDLGYQIGFDADSKLYYISRNDAKYYSITREEVESIRQLTRNTIETLCFDEKHQVSPERAKQFRMSLQDKNT</sequence>
<dbReference type="EMBL" id="CBEP010000014">
    <property type="protein sequence ID" value="CDC03690.1"/>
    <property type="molecule type" value="Genomic_DNA"/>
</dbReference>
<dbReference type="Pfam" id="PF01381">
    <property type="entry name" value="HTH_3"/>
    <property type="match status" value="1"/>
</dbReference>
<gene>
    <name evidence="3" type="ORF">BN578_01691</name>
</gene>
<dbReference type="PROSITE" id="PS50943">
    <property type="entry name" value="HTH_CROC1"/>
    <property type="match status" value="1"/>
</dbReference>
<dbReference type="GO" id="GO:0005829">
    <property type="term" value="C:cytosol"/>
    <property type="evidence" value="ECO:0007669"/>
    <property type="project" value="TreeGrafter"/>
</dbReference>
<dbReference type="InterPro" id="IPR050807">
    <property type="entry name" value="TransReg_Diox_bact_type"/>
</dbReference>
<dbReference type="GO" id="GO:0003677">
    <property type="term" value="F:DNA binding"/>
    <property type="evidence" value="ECO:0007669"/>
    <property type="project" value="UniProtKB-KW"/>
</dbReference>
<accession>R6MXZ1</accession>
<feature type="domain" description="HTH cro/C1-type" evidence="2">
    <location>
        <begin position="7"/>
        <end position="61"/>
    </location>
</feature>
<evidence type="ECO:0000313" key="4">
    <source>
        <dbReference type="Proteomes" id="UP000018168"/>
    </source>
</evidence>
<organism evidence="3 4">
    <name type="scientific">[Clostridium] leptum CAG:27</name>
    <dbReference type="NCBI Taxonomy" id="1263068"/>
    <lineage>
        <taxon>Bacteria</taxon>
        <taxon>Bacillati</taxon>
        <taxon>Bacillota</taxon>
        <taxon>Clostridia</taxon>
        <taxon>Eubacteriales</taxon>
        <taxon>Oscillospiraceae</taxon>
        <taxon>Oscillospiraceae incertae sedis</taxon>
    </lineage>
</organism>
<keyword evidence="1" id="KW-0238">DNA-binding</keyword>
<dbReference type="InterPro" id="IPR010982">
    <property type="entry name" value="Lambda_DNA-bd_dom_sf"/>
</dbReference>
<name>R6MXZ1_9FIRM</name>
<dbReference type="SUPFAM" id="SSF47413">
    <property type="entry name" value="lambda repressor-like DNA-binding domains"/>
    <property type="match status" value="1"/>
</dbReference>
<dbReference type="PANTHER" id="PTHR46797:SF1">
    <property type="entry name" value="METHYLPHOSPHONATE SYNTHASE"/>
    <property type="match status" value="1"/>
</dbReference>
<proteinExistence type="predicted"/>
<reference evidence="3" key="1">
    <citation type="submission" date="2012-11" db="EMBL/GenBank/DDBJ databases">
        <title>Dependencies among metagenomic species, viruses, plasmids and units of genetic variation.</title>
        <authorList>
            <person name="Nielsen H.B."/>
            <person name="Almeida M."/>
            <person name="Juncker A.S."/>
            <person name="Rasmussen S."/>
            <person name="Li J."/>
            <person name="Sunagawa S."/>
            <person name="Plichta D."/>
            <person name="Gautier L."/>
            <person name="Le Chatelier E."/>
            <person name="Peletier E."/>
            <person name="Bonde I."/>
            <person name="Nielsen T."/>
            <person name="Manichanh C."/>
            <person name="Arumugam M."/>
            <person name="Batto J."/>
            <person name="Santos M.B.Q.D."/>
            <person name="Blom N."/>
            <person name="Borruel N."/>
            <person name="Burgdorf K.S."/>
            <person name="Boumezbeur F."/>
            <person name="Casellas F."/>
            <person name="Dore J."/>
            <person name="Guarner F."/>
            <person name="Hansen T."/>
            <person name="Hildebrand F."/>
            <person name="Kaas R.S."/>
            <person name="Kennedy S."/>
            <person name="Kristiansen K."/>
            <person name="Kultima J.R."/>
            <person name="Leonard P."/>
            <person name="Levenez F."/>
            <person name="Lund O."/>
            <person name="Moumen B."/>
            <person name="Le Paslier D."/>
            <person name="Pons N."/>
            <person name="Pedersen O."/>
            <person name="Prifti E."/>
            <person name="Qin J."/>
            <person name="Raes J."/>
            <person name="Tap J."/>
            <person name="Tims S."/>
            <person name="Ussery D.W."/>
            <person name="Yamada T."/>
            <person name="MetaHit consortium"/>
            <person name="Renault P."/>
            <person name="Sicheritz-Ponten T."/>
            <person name="Bork P."/>
            <person name="Wang J."/>
            <person name="Brunak S."/>
            <person name="Ehrlich S.D."/>
        </authorList>
    </citation>
    <scope>NUCLEOTIDE SEQUENCE [LARGE SCALE GENOMIC DNA]</scope>
</reference>
<dbReference type="GO" id="GO:0003700">
    <property type="term" value="F:DNA-binding transcription factor activity"/>
    <property type="evidence" value="ECO:0007669"/>
    <property type="project" value="TreeGrafter"/>
</dbReference>
<dbReference type="Gene3D" id="1.10.260.40">
    <property type="entry name" value="lambda repressor-like DNA-binding domains"/>
    <property type="match status" value="1"/>
</dbReference>
<evidence type="ECO:0000259" key="2">
    <source>
        <dbReference type="PROSITE" id="PS50943"/>
    </source>
</evidence>
<dbReference type="PANTHER" id="PTHR46797">
    <property type="entry name" value="HTH-TYPE TRANSCRIPTIONAL REGULATOR"/>
    <property type="match status" value="1"/>
</dbReference>
<evidence type="ECO:0000256" key="1">
    <source>
        <dbReference type="ARBA" id="ARBA00023125"/>
    </source>
</evidence>
<dbReference type="InterPro" id="IPR001387">
    <property type="entry name" value="Cro/C1-type_HTH"/>
</dbReference>
<protein>
    <submittedName>
        <fullName evidence="3">Transcriptional regulator</fullName>
    </submittedName>
</protein>
<evidence type="ECO:0000313" key="3">
    <source>
        <dbReference type="EMBL" id="CDC03690.1"/>
    </source>
</evidence>